<dbReference type="GO" id="GO:0043161">
    <property type="term" value="P:proteasome-mediated ubiquitin-dependent protein catabolic process"/>
    <property type="evidence" value="ECO:0007669"/>
    <property type="project" value="InterPro"/>
</dbReference>
<keyword evidence="5" id="KW-0833">Ubl conjugation pathway</keyword>
<evidence type="ECO:0000259" key="14">
    <source>
        <dbReference type="PROSITE" id="PS50235"/>
    </source>
</evidence>
<name>A0A1X7QXG7_9SACH</name>
<evidence type="ECO:0000313" key="15">
    <source>
        <dbReference type="EMBL" id="SMN18118.1"/>
    </source>
</evidence>
<dbReference type="Pfam" id="PF13446">
    <property type="entry name" value="RPT"/>
    <property type="match status" value="2"/>
</dbReference>
<keyword evidence="12" id="KW-0175">Coiled coil</keyword>
<sequence>MEQTDTINENNATENDNTYNSNATMKASPSKEYSGSLIEDTSGTKSQKDTTYDSTMKGVNEKDHDLSDDGKSLLYAHASSNFPMKTIDRLVDDIICDISYITDFNTTNSDPIGNSRGLLRISPLLYSHKRQNMDSYAVGSFVDQISLQTKYEFKSVTCPEYNKINVYYGILVNPNLSLKDQDQVIDVPFYHLKISVKTRPYLETRMKQVGVTHYHLIDNLHEFDEPDFPEFDKKHPALIDHAIYVSNDTNRIILIEIFESEFLSPEDTASFKKENIMLRYQEAQNRLGTLLSDTIVSPADCFNTMFKIFRGPLNRRNPEDPIRTIDRDNISLNTHINPEWLVSKYNFVLNEQKDENTGEISREYEPPELSTYMDDPKVRLLRDTYIRRCMELAFRGQLAIKVARKDELEANTKTRNALNSLHTQFSISPLYQVSGESNSLRFLNSESHSPLDINFHFINLSIKGYYSDRDIIRNYETLISLDHENIGIYYDALAYISNAKGAYQLVAYCGKQNIVGKEALDTALRIFKIDPTETNIADMDEKLLLSIYKHETHNGDVSSHIDLKNAARILAKYKQSDLLKFYVDYEPYTVIEQAYRTLEIDESVDDDIVQTAYSIKINDAPGLMIDCNRALYTIAIHKRSMSLLNFLVCQCPLFEEFYSPEKYSYQDALNLLQVNENANDEVILNVFQQRWNNESITEPDRLLNLKAALTKLGIEKRSKLIDHFLKTGTIDPNCLPPENWPTGLNNIGNTCYLNSLLQYYFSIAPLREYILGYQNTIQDFESNTNILKKKRRIGGREVSDNEVERSIQFTYQLRDLFRSMIYSKSRCVTPTHELAYLAFAPSNVEVEFEITSTSVDDQIRNKDEGCDTKVFSNSISPSEEDVSGIVQSNDELSNLIEINDTDYDMLQEEKQKKIEIKSDIASSNKVAKISFDQLENALEMGRQQDVTECIGNVLYQLESASEPISLDDEFEQYDLIKNLFYGKTKQEIKPINDSMRIRAKYERFLSLLVNVSDHPRDIYDALDSSFQDEFLNMDEYGDVKRTVSITSLPTILQVQIQRVYYDRERFMPFKSIDPVRFTDKLFMDRYVESDNEELLNKKIETTKMKEQLRSLKERQKELLKRNESGLSRKEAFMETIKFLKSDSLEQQGIEVKEKEELEVNLNNLIVNMNNELSSIYNEINILENKITHQFDAFQDVEYTLFAVFIHRGEASYGHYWIYIKDPNDTGIWRKYNDETVTEVSESEVFNFTEGNTATPYFLVFVKEEDKKGIEPLKRILEVPEIEKLD</sequence>
<dbReference type="PROSITE" id="PS00972">
    <property type="entry name" value="USP_1"/>
    <property type="match status" value="1"/>
</dbReference>
<evidence type="ECO:0000256" key="8">
    <source>
        <dbReference type="ARBA" id="ARBA00040966"/>
    </source>
</evidence>
<dbReference type="EC" id="3.4.19.12" evidence="3"/>
<dbReference type="OrthoDB" id="2420415at2759"/>
<evidence type="ECO:0000256" key="7">
    <source>
        <dbReference type="ARBA" id="ARBA00022807"/>
    </source>
</evidence>
<dbReference type="Proteomes" id="UP000196158">
    <property type="component" value="Unassembled WGS sequence"/>
</dbReference>
<keyword evidence="4 15" id="KW-0645">Protease</keyword>
<accession>A0A1X7QXG7</accession>
<keyword evidence="16" id="KW-1185">Reference proteome</keyword>
<dbReference type="InterPro" id="IPR044635">
    <property type="entry name" value="UBP14-like"/>
</dbReference>
<keyword evidence="6" id="KW-0378">Hydrolase</keyword>
<dbReference type="PROSITE" id="PS50235">
    <property type="entry name" value="USP_3"/>
    <property type="match status" value="1"/>
</dbReference>
<dbReference type="PROSITE" id="PS00973">
    <property type="entry name" value="USP_2"/>
    <property type="match status" value="1"/>
</dbReference>
<feature type="domain" description="USP" evidence="14">
    <location>
        <begin position="742"/>
        <end position="1263"/>
    </location>
</feature>
<feature type="compositionally biased region" description="Polar residues" evidence="13">
    <location>
        <begin position="1"/>
        <end position="45"/>
    </location>
</feature>
<feature type="region of interest" description="Disordered" evidence="13">
    <location>
        <begin position="1"/>
        <end position="63"/>
    </location>
</feature>
<evidence type="ECO:0000256" key="12">
    <source>
        <dbReference type="SAM" id="Coils"/>
    </source>
</evidence>
<dbReference type="InterPro" id="IPR025305">
    <property type="entry name" value="UCH_repeat_domain"/>
</dbReference>
<evidence type="ECO:0000256" key="5">
    <source>
        <dbReference type="ARBA" id="ARBA00022786"/>
    </source>
</evidence>
<feature type="coiled-coil region" evidence="12">
    <location>
        <begin position="1151"/>
        <end position="1185"/>
    </location>
</feature>
<dbReference type="FunFam" id="3.90.70.10:FF:000176">
    <property type="entry name" value="Ubiquitin-specific protease"/>
    <property type="match status" value="1"/>
</dbReference>
<evidence type="ECO:0000256" key="9">
    <source>
        <dbReference type="ARBA" id="ARBA00041732"/>
    </source>
</evidence>
<dbReference type="GO" id="GO:0004843">
    <property type="term" value="F:cysteine-type deubiquitinase activity"/>
    <property type="evidence" value="ECO:0007669"/>
    <property type="project" value="UniProtKB-EC"/>
</dbReference>
<comment type="catalytic activity">
    <reaction evidence="1">
        <text>Thiol-dependent hydrolysis of ester, thioester, amide, peptide and isopeptide bonds formed by the C-terminal Gly of ubiquitin (a 76-residue protein attached to proteins as an intracellular targeting signal).</text>
        <dbReference type="EC" id="3.4.19.12"/>
    </reaction>
</comment>
<dbReference type="SUPFAM" id="SSF54001">
    <property type="entry name" value="Cysteine proteinases"/>
    <property type="match status" value="1"/>
</dbReference>
<dbReference type="GO" id="GO:0061136">
    <property type="term" value="P:regulation of proteasomal protein catabolic process"/>
    <property type="evidence" value="ECO:0007669"/>
    <property type="project" value="TreeGrafter"/>
</dbReference>
<dbReference type="InterPro" id="IPR028889">
    <property type="entry name" value="USP"/>
</dbReference>
<evidence type="ECO:0000256" key="11">
    <source>
        <dbReference type="ARBA" id="ARBA00042737"/>
    </source>
</evidence>
<dbReference type="PANTHER" id="PTHR43982">
    <property type="entry name" value="UBIQUITIN CARBOXYL-TERMINAL HYDROLASE"/>
    <property type="match status" value="1"/>
</dbReference>
<evidence type="ECO:0000256" key="3">
    <source>
        <dbReference type="ARBA" id="ARBA00012759"/>
    </source>
</evidence>
<dbReference type="InterPro" id="IPR001394">
    <property type="entry name" value="Peptidase_C19_UCH"/>
</dbReference>
<reference evidence="15 16" key="1">
    <citation type="submission" date="2017-04" db="EMBL/GenBank/DDBJ databases">
        <authorList>
            <person name="Afonso C.L."/>
            <person name="Miller P.J."/>
            <person name="Scott M.A."/>
            <person name="Spackman E."/>
            <person name="Goraichik I."/>
            <person name="Dimitrov K.M."/>
            <person name="Suarez D.L."/>
            <person name="Swayne D.E."/>
        </authorList>
    </citation>
    <scope>NUCLEOTIDE SEQUENCE [LARGE SCALE GENOMIC DNA]</scope>
</reference>
<evidence type="ECO:0000256" key="13">
    <source>
        <dbReference type="SAM" id="MobiDB-lite"/>
    </source>
</evidence>
<dbReference type="Pfam" id="PF00443">
    <property type="entry name" value="UCH"/>
    <property type="match status" value="1"/>
</dbReference>
<dbReference type="GO" id="GO:0016579">
    <property type="term" value="P:protein deubiquitination"/>
    <property type="evidence" value="ECO:0007669"/>
    <property type="project" value="InterPro"/>
</dbReference>
<keyword evidence="7" id="KW-0788">Thiol protease</keyword>
<evidence type="ECO:0000313" key="16">
    <source>
        <dbReference type="Proteomes" id="UP000196158"/>
    </source>
</evidence>
<dbReference type="InterPro" id="IPR038765">
    <property type="entry name" value="Papain-like_cys_pep_sf"/>
</dbReference>
<evidence type="ECO:0000256" key="1">
    <source>
        <dbReference type="ARBA" id="ARBA00000707"/>
    </source>
</evidence>
<dbReference type="GO" id="GO:0070628">
    <property type="term" value="F:proteasome binding"/>
    <property type="evidence" value="ECO:0007669"/>
    <property type="project" value="TreeGrafter"/>
</dbReference>
<dbReference type="PANTHER" id="PTHR43982:SF6">
    <property type="entry name" value="UBIQUITIN CARBOXYL-TERMINAL HYDROLASE 2-RELATED"/>
    <property type="match status" value="1"/>
</dbReference>
<dbReference type="Gene3D" id="3.90.70.10">
    <property type="entry name" value="Cysteine proteinases"/>
    <property type="match status" value="1"/>
</dbReference>
<dbReference type="InterPro" id="IPR018200">
    <property type="entry name" value="USP_CS"/>
</dbReference>
<evidence type="ECO:0000256" key="10">
    <source>
        <dbReference type="ARBA" id="ARBA00042236"/>
    </source>
</evidence>
<evidence type="ECO:0000256" key="6">
    <source>
        <dbReference type="ARBA" id="ARBA00022801"/>
    </source>
</evidence>
<gene>
    <name evidence="15" type="ORF">KASA_0Q05401G</name>
</gene>
<dbReference type="EMBL" id="FXLY01000002">
    <property type="protein sequence ID" value="SMN18118.1"/>
    <property type="molecule type" value="Genomic_DNA"/>
</dbReference>
<protein>
    <recommendedName>
        <fullName evidence="8">Ubiquitin carboxyl-terminal hydrolase 2</fullName>
        <ecNumber evidence="3">3.4.19.12</ecNumber>
    </recommendedName>
    <alternativeName>
        <fullName evidence="10">Deubiquitinating enzyme 2</fullName>
    </alternativeName>
    <alternativeName>
        <fullName evidence="9">Ubiquitin thioesterase 2</fullName>
    </alternativeName>
    <alternativeName>
        <fullName evidence="11">Ubiquitin-specific-processing protease 2</fullName>
    </alternativeName>
</protein>
<dbReference type="STRING" id="1789683.A0A1X7QXG7"/>
<comment type="similarity">
    <text evidence="2">Belongs to the peptidase C19 family.</text>
</comment>
<evidence type="ECO:0000256" key="4">
    <source>
        <dbReference type="ARBA" id="ARBA00022670"/>
    </source>
</evidence>
<organism evidence="15 16">
    <name type="scientific">Maudiozyma saulgeensis</name>
    <dbReference type="NCBI Taxonomy" id="1789683"/>
    <lineage>
        <taxon>Eukaryota</taxon>
        <taxon>Fungi</taxon>
        <taxon>Dikarya</taxon>
        <taxon>Ascomycota</taxon>
        <taxon>Saccharomycotina</taxon>
        <taxon>Saccharomycetes</taxon>
        <taxon>Saccharomycetales</taxon>
        <taxon>Saccharomycetaceae</taxon>
        <taxon>Maudiozyma</taxon>
    </lineage>
</organism>
<dbReference type="CDD" id="cd02666">
    <property type="entry name" value="Peptidase_C19J"/>
    <property type="match status" value="1"/>
</dbReference>
<evidence type="ECO:0000256" key="2">
    <source>
        <dbReference type="ARBA" id="ARBA00009085"/>
    </source>
</evidence>
<proteinExistence type="inferred from homology"/>